<reference evidence="1" key="1">
    <citation type="submission" date="2020-05" db="EMBL/GenBank/DDBJ databases">
        <title>Large-scale comparative analyses of tick genomes elucidate their genetic diversity and vector capacities.</title>
        <authorList>
            <person name="Jia N."/>
            <person name="Wang J."/>
            <person name="Shi W."/>
            <person name="Du L."/>
            <person name="Sun Y."/>
            <person name="Zhan W."/>
            <person name="Jiang J."/>
            <person name="Wang Q."/>
            <person name="Zhang B."/>
            <person name="Ji P."/>
            <person name="Sakyi L.B."/>
            <person name="Cui X."/>
            <person name="Yuan T."/>
            <person name="Jiang B."/>
            <person name="Yang W."/>
            <person name="Lam T.T.-Y."/>
            <person name="Chang Q."/>
            <person name="Ding S."/>
            <person name="Wang X."/>
            <person name="Zhu J."/>
            <person name="Ruan X."/>
            <person name="Zhao L."/>
            <person name="Wei J."/>
            <person name="Que T."/>
            <person name="Du C."/>
            <person name="Cheng J."/>
            <person name="Dai P."/>
            <person name="Han X."/>
            <person name="Huang E."/>
            <person name="Gao Y."/>
            <person name="Liu J."/>
            <person name="Shao H."/>
            <person name="Ye R."/>
            <person name="Li L."/>
            <person name="Wei W."/>
            <person name="Wang X."/>
            <person name="Wang C."/>
            <person name="Yang T."/>
            <person name="Huo Q."/>
            <person name="Li W."/>
            <person name="Guo W."/>
            <person name="Chen H."/>
            <person name="Zhou L."/>
            <person name="Ni X."/>
            <person name="Tian J."/>
            <person name="Zhou Y."/>
            <person name="Sheng Y."/>
            <person name="Liu T."/>
            <person name="Pan Y."/>
            <person name="Xia L."/>
            <person name="Li J."/>
            <person name="Zhao F."/>
            <person name="Cao W."/>
        </authorList>
    </citation>
    <scope>NUCLEOTIDE SEQUENCE</scope>
    <source>
        <strain evidence="1">Hyas-2018</strain>
    </source>
</reference>
<evidence type="ECO:0000313" key="1">
    <source>
        <dbReference type="EMBL" id="KAH6930788.1"/>
    </source>
</evidence>
<accession>A0ACB7S7R1</accession>
<keyword evidence="2" id="KW-1185">Reference proteome</keyword>
<organism evidence="1 2">
    <name type="scientific">Hyalomma asiaticum</name>
    <name type="common">Tick</name>
    <dbReference type="NCBI Taxonomy" id="266040"/>
    <lineage>
        <taxon>Eukaryota</taxon>
        <taxon>Metazoa</taxon>
        <taxon>Ecdysozoa</taxon>
        <taxon>Arthropoda</taxon>
        <taxon>Chelicerata</taxon>
        <taxon>Arachnida</taxon>
        <taxon>Acari</taxon>
        <taxon>Parasitiformes</taxon>
        <taxon>Ixodida</taxon>
        <taxon>Ixodoidea</taxon>
        <taxon>Ixodidae</taxon>
        <taxon>Hyalomminae</taxon>
        <taxon>Hyalomma</taxon>
    </lineage>
</organism>
<comment type="caution">
    <text evidence="1">The sequence shown here is derived from an EMBL/GenBank/DDBJ whole genome shotgun (WGS) entry which is preliminary data.</text>
</comment>
<protein>
    <submittedName>
        <fullName evidence="1">Uncharacterized protein</fullName>
    </submittedName>
</protein>
<name>A0ACB7S7R1_HYAAI</name>
<gene>
    <name evidence="1" type="ORF">HPB50_018396</name>
</gene>
<sequence length="460" mass="51660">MEVTVAGETISRKEFEESSGWRTVGSRKLLIEQPPVTGAESQRGNNSKKQCERRLRQIERSSRMPQLRRGDYKIIIRPKGGLRVAEHGAARLATRIYHAAKIPREAQDEDTICPNFQQNITVVSTPTEAHADKYQKIASIKIGNQTFETNAYEAAPDCTSKGVIRGIPLEDTARDITANWERMQHQEEEDYSTPMLTNNNLEHRDPLPAEQPGRRGRSRSRNRSGARSRSRSRTRSRSRSRSRNHTPGPAGPPKVSWTGAVTRARSGSQEAASQGKWKKLEAEVAQLKHMLTQCNQKMLALGEENRTLKEELGRYKQTQQVTPIPPPPIAVTPTEEMEEGATPPPPKRRAEEQVNENKPMRVTTETKVLIEIQQSIKALNEWMNNSSRAISTLTERVESIAKITQQQNECLQQRLLAVEPLTPRPPPNGLEPMASAQQPTSSPYSVIQPTTFLPPTPHHS</sequence>
<dbReference type="Proteomes" id="UP000821845">
    <property type="component" value="Chromosome 5"/>
</dbReference>
<evidence type="ECO:0000313" key="2">
    <source>
        <dbReference type="Proteomes" id="UP000821845"/>
    </source>
</evidence>
<proteinExistence type="predicted"/>
<dbReference type="EMBL" id="CM023485">
    <property type="protein sequence ID" value="KAH6930788.1"/>
    <property type="molecule type" value="Genomic_DNA"/>
</dbReference>